<protein>
    <submittedName>
        <fullName evidence="2">Uncharacterized protein</fullName>
    </submittedName>
</protein>
<organism evidence="2 3">
    <name type="scientific">Papaver atlanticum</name>
    <dbReference type="NCBI Taxonomy" id="357466"/>
    <lineage>
        <taxon>Eukaryota</taxon>
        <taxon>Viridiplantae</taxon>
        <taxon>Streptophyta</taxon>
        <taxon>Embryophyta</taxon>
        <taxon>Tracheophyta</taxon>
        <taxon>Spermatophyta</taxon>
        <taxon>Magnoliopsida</taxon>
        <taxon>Ranunculales</taxon>
        <taxon>Papaveraceae</taxon>
        <taxon>Papaveroideae</taxon>
        <taxon>Papaver</taxon>
    </lineage>
</organism>
<dbReference type="Proteomes" id="UP001202328">
    <property type="component" value="Unassembled WGS sequence"/>
</dbReference>
<reference evidence="2" key="1">
    <citation type="submission" date="2022-04" db="EMBL/GenBank/DDBJ databases">
        <title>A functionally conserved STORR gene fusion in Papaver species that diverged 16.8 million years ago.</title>
        <authorList>
            <person name="Catania T."/>
        </authorList>
    </citation>
    <scope>NUCLEOTIDE SEQUENCE</scope>
    <source>
        <strain evidence="2">S-188037</strain>
    </source>
</reference>
<feature type="transmembrane region" description="Helical" evidence="1">
    <location>
        <begin position="76"/>
        <end position="103"/>
    </location>
</feature>
<accession>A0AAD4T4P3</accession>
<keyword evidence="1" id="KW-0472">Membrane</keyword>
<name>A0AAD4T4P3_9MAGN</name>
<evidence type="ECO:0000313" key="3">
    <source>
        <dbReference type="Proteomes" id="UP001202328"/>
    </source>
</evidence>
<sequence>MFGVTSCVVYDNVSMAQKYPQQWEWTLAPSVSPSLGFKIRCLFRNYTEMQRKLCSDGKTWKGDMVWWLIAFEDPTMVLNICSMFLLNYLPLCIFSGNVITIIFQ</sequence>
<keyword evidence="1" id="KW-1133">Transmembrane helix</keyword>
<comment type="caution">
    <text evidence="2">The sequence shown here is derived from an EMBL/GenBank/DDBJ whole genome shotgun (WGS) entry which is preliminary data.</text>
</comment>
<dbReference type="EMBL" id="JAJJMB010005785">
    <property type="protein sequence ID" value="KAI3937334.1"/>
    <property type="molecule type" value="Genomic_DNA"/>
</dbReference>
<keyword evidence="1" id="KW-0812">Transmembrane</keyword>
<evidence type="ECO:0000313" key="2">
    <source>
        <dbReference type="EMBL" id="KAI3937334.1"/>
    </source>
</evidence>
<proteinExistence type="predicted"/>
<gene>
    <name evidence="2" type="ORF">MKW98_001905</name>
</gene>
<keyword evidence="3" id="KW-1185">Reference proteome</keyword>
<dbReference type="AlphaFoldDB" id="A0AAD4T4P3"/>
<evidence type="ECO:0000256" key="1">
    <source>
        <dbReference type="SAM" id="Phobius"/>
    </source>
</evidence>